<protein>
    <submittedName>
        <fullName evidence="2">GH3 auxin-responsive promoter</fullName>
    </submittedName>
</protein>
<dbReference type="GO" id="GO:0016881">
    <property type="term" value="F:acid-amino acid ligase activity"/>
    <property type="evidence" value="ECO:0007669"/>
    <property type="project" value="TreeGrafter"/>
</dbReference>
<evidence type="ECO:0000259" key="1">
    <source>
        <dbReference type="Pfam" id="PF23571"/>
    </source>
</evidence>
<gene>
    <name evidence="2" type="ORF">CIT292_07608</name>
</gene>
<organism evidence="2 3">
    <name type="scientific">Citrobacter youngae ATCC 29220</name>
    <dbReference type="NCBI Taxonomy" id="500640"/>
    <lineage>
        <taxon>Bacteria</taxon>
        <taxon>Pseudomonadati</taxon>
        <taxon>Pseudomonadota</taxon>
        <taxon>Gammaproteobacteria</taxon>
        <taxon>Enterobacterales</taxon>
        <taxon>Enterobacteriaceae</taxon>
        <taxon>Citrobacter</taxon>
        <taxon>Citrobacter freundii complex</taxon>
    </lineage>
</organism>
<evidence type="ECO:0000313" key="3">
    <source>
        <dbReference type="Proteomes" id="UP000003880"/>
    </source>
</evidence>
<comment type="caution">
    <text evidence="2">The sequence shown here is derived from an EMBL/GenBank/DDBJ whole genome shotgun (WGS) entry which is preliminary data.</text>
</comment>
<dbReference type="eggNOG" id="COG0318">
    <property type="taxonomic scope" value="Bacteria"/>
</dbReference>
<proteinExistence type="predicted"/>
<dbReference type="InterPro" id="IPR055377">
    <property type="entry name" value="GH3_M"/>
</dbReference>
<dbReference type="Pfam" id="PF03321">
    <property type="entry name" value="GH3"/>
    <property type="match status" value="1"/>
</dbReference>
<dbReference type="PANTHER" id="PTHR31901:SF9">
    <property type="entry name" value="GH3 DOMAIN-CONTAINING PROTEIN"/>
    <property type="match status" value="1"/>
</dbReference>
<dbReference type="PANTHER" id="PTHR31901">
    <property type="entry name" value="GH3 DOMAIN-CONTAINING PROTEIN"/>
    <property type="match status" value="1"/>
</dbReference>
<dbReference type="Proteomes" id="UP000003880">
    <property type="component" value="Unassembled WGS sequence"/>
</dbReference>
<dbReference type="AlphaFoldDB" id="D4BAW2"/>
<name>D4BAW2_9ENTR</name>
<evidence type="ECO:0000313" key="2">
    <source>
        <dbReference type="EMBL" id="EFE09323.1"/>
    </source>
</evidence>
<sequence length="481" mass="53052">MDCLRANQTSLYGEEKGFAAIGSIEEFQQRVPVVEYETLAPLIERVAQGQRNVLFCENALAFEKTGGSHSGGKLIPYSARGLADFRHALTGWLCETIRGHHLAQGHAYWSLSPVATRREFTCCGIPVGAGDALYLGEENLTAFAGLSAVPLSVGDVEEVADWQLLTLYFLVCCRDLKLISVWSPAFLTSLLAGLQTRQQALLALLSCGGDVAGHSLGADAEALCRYQRYLLLQETRQLWPELAVISCWADAASRMLADEMMQHFSGVYLQPKGLLSTEAVISVPDAHGQPTLCVDSNFYEFISDNGAILLADELVEDGEYSVIVTTNSGLYRYHTGDRVKCTGESEGIPTLRFIGRGEVYSDLVGEKLTEPFVISCLASLQGFAALAPDISTPGYVLLLDKALSGRNQPHLNDIENQLRHNPQYDYAWRLGQLAPLRCMFIDNPTDRYLCWRQRQGKRLGDIKIPVIFTADDWRDVFQAGV</sequence>
<reference evidence="2 3" key="1">
    <citation type="submission" date="2010-02" db="EMBL/GenBank/DDBJ databases">
        <authorList>
            <person name="Weinstock G."/>
            <person name="Sodergren E."/>
            <person name="Clifton S."/>
            <person name="Fulton L."/>
            <person name="Fulton B."/>
            <person name="Courtney L."/>
            <person name="Fronick C."/>
            <person name="Harrison M."/>
            <person name="Strong C."/>
            <person name="Farmer C."/>
            <person name="Delahaunty K."/>
            <person name="Markovic C."/>
            <person name="Hall O."/>
            <person name="Minx P."/>
            <person name="Tomlinson C."/>
            <person name="Mitreva M."/>
            <person name="Nelson J."/>
            <person name="Hou S."/>
            <person name="Wollam A."/>
            <person name="Pepin K.H."/>
            <person name="Johnson M."/>
            <person name="Bhonagiri V."/>
            <person name="Zhang X."/>
            <person name="Suruliraj S."/>
            <person name="Warren W."/>
            <person name="Chinwalla A."/>
            <person name="Mardis E.R."/>
            <person name="Wilson R.K."/>
        </authorList>
    </citation>
    <scope>NUCLEOTIDE SEQUENCE [LARGE SCALE GENOMIC DNA]</scope>
    <source>
        <strain evidence="2 3">ATCC 29220</strain>
    </source>
</reference>
<dbReference type="EMBL" id="ABWL02000006">
    <property type="protein sequence ID" value="EFE09323.1"/>
    <property type="molecule type" value="Genomic_DNA"/>
</dbReference>
<accession>D4BAW2</accession>
<dbReference type="Pfam" id="PF23571">
    <property type="entry name" value="GH3_M"/>
    <property type="match status" value="1"/>
</dbReference>
<dbReference type="GO" id="GO:0005737">
    <property type="term" value="C:cytoplasm"/>
    <property type="evidence" value="ECO:0007669"/>
    <property type="project" value="TreeGrafter"/>
</dbReference>
<dbReference type="InterPro" id="IPR004993">
    <property type="entry name" value="GH3"/>
</dbReference>
<dbReference type="HOGENOM" id="CLU_016249_3_1_6"/>
<feature type="domain" description="GH3 middle" evidence="1">
    <location>
        <begin position="291"/>
        <end position="356"/>
    </location>
</feature>